<dbReference type="SMART" id="SM00213">
    <property type="entry name" value="UBQ"/>
    <property type="match status" value="2"/>
</dbReference>
<dbReference type="GO" id="GO:0043161">
    <property type="term" value="P:proteasome-mediated ubiquitin-dependent protein catabolic process"/>
    <property type="evidence" value="ECO:0007669"/>
    <property type="project" value="TreeGrafter"/>
</dbReference>
<evidence type="ECO:0000313" key="3">
    <source>
        <dbReference type="Proteomes" id="UP000027138"/>
    </source>
</evidence>
<evidence type="ECO:0000259" key="1">
    <source>
        <dbReference type="PROSITE" id="PS50053"/>
    </source>
</evidence>
<dbReference type="GO" id="GO:0043130">
    <property type="term" value="F:ubiquitin binding"/>
    <property type="evidence" value="ECO:0007669"/>
    <property type="project" value="TreeGrafter"/>
</dbReference>
<feature type="domain" description="Ubiquitin-like" evidence="1">
    <location>
        <begin position="5"/>
        <end position="81"/>
    </location>
</feature>
<dbReference type="CDD" id="cd17039">
    <property type="entry name" value="Ubl_ubiquitin_like"/>
    <property type="match status" value="2"/>
</dbReference>
<evidence type="ECO:0000313" key="2">
    <source>
        <dbReference type="EMBL" id="KDP43820.1"/>
    </source>
</evidence>
<dbReference type="SUPFAM" id="SSF54236">
    <property type="entry name" value="Ubiquitin-like"/>
    <property type="match status" value="2"/>
</dbReference>
<reference evidence="2 3" key="1">
    <citation type="journal article" date="2014" name="PLoS ONE">
        <title>Global Analysis of Gene Expression Profiles in Physic Nut (Jatropha curcas L.) Seedlings Exposed to Salt Stress.</title>
        <authorList>
            <person name="Zhang L."/>
            <person name="Zhang C."/>
            <person name="Wu P."/>
            <person name="Chen Y."/>
            <person name="Li M."/>
            <person name="Jiang H."/>
            <person name="Wu G."/>
        </authorList>
    </citation>
    <scope>NUCLEOTIDE SEQUENCE [LARGE SCALE GENOMIC DNA]</scope>
    <source>
        <strain evidence="3">cv. GZQX0401</strain>
        <tissue evidence="2">Young leaves</tissue>
    </source>
</reference>
<dbReference type="Gene3D" id="3.10.20.90">
    <property type="entry name" value="Phosphatidylinositol 3-kinase Catalytic Subunit, Chain A, domain 1"/>
    <property type="match status" value="2"/>
</dbReference>
<dbReference type="EMBL" id="KK914258">
    <property type="protein sequence ID" value="KDP43820.1"/>
    <property type="molecule type" value="Genomic_DNA"/>
</dbReference>
<sequence length="161" mass="18938">MANQVTVGIEFENDETKHDFSFLPSDTILQVKQRVGSILRWEVEEQSLFYDDLELKNDRSLESYNFKEGGHFHLKLLRTNTYRDLKFYVLVKSDYKENFMGVKATDTVADLKNKIERNWGIFSSRFVISHNNEIMKNDLTLSQYNVCANSVIKVDIEKELR</sequence>
<proteinExistence type="predicted"/>
<dbReference type="Pfam" id="PF00240">
    <property type="entry name" value="ubiquitin"/>
    <property type="match status" value="2"/>
</dbReference>
<dbReference type="InterPro" id="IPR000626">
    <property type="entry name" value="Ubiquitin-like_dom"/>
</dbReference>
<dbReference type="Proteomes" id="UP000027138">
    <property type="component" value="Unassembled WGS sequence"/>
</dbReference>
<dbReference type="PROSITE" id="PS50053">
    <property type="entry name" value="UBIQUITIN_2"/>
    <property type="match status" value="2"/>
</dbReference>
<dbReference type="GO" id="GO:0005829">
    <property type="term" value="C:cytosol"/>
    <property type="evidence" value="ECO:0007669"/>
    <property type="project" value="TreeGrafter"/>
</dbReference>
<dbReference type="PANTHER" id="PTHR10621:SF0">
    <property type="entry name" value="UV EXCISION REPAIR PROTEIN RAD23"/>
    <property type="match status" value="1"/>
</dbReference>
<dbReference type="PANTHER" id="PTHR10621">
    <property type="entry name" value="UV EXCISION REPAIR PROTEIN RAD23"/>
    <property type="match status" value="1"/>
</dbReference>
<dbReference type="OrthoDB" id="2012182at2759"/>
<feature type="domain" description="Ubiquitin-like" evidence="1">
    <location>
        <begin position="87"/>
        <end position="158"/>
    </location>
</feature>
<dbReference type="AlphaFoldDB" id="A0A067LGY4"/>
<accession>A0A067LGY4</accession>
<gene>
    <name evidence="2" type="ORF">JCGZ_23028</name>
</gene>
<dbReference type="GO" id="GO:0031593">
    <property type="term" value="F:polyubiquitin modification-dependent protein binding"/>
    <property type="evidence" value="ECO:0007669"/>
    <property type="project" value="TreeGrafter"/>
</dbReference>
<dbReference type="InterPro" id="IPR029071">
    <property type="entry name" value="Ubiquitin-like_domsf"/>
</dbReference>
<dbReference type="KEGG" id="jcu:105628507"/>
<dbReference type="GO" id="GO:0070628">
    <property type="term" value="F:proteasome binding"/>
    <property type="evidence" value="ECO:0007669"/>
    <property type="project" value="TreeGrafter"/>
</dbReference>
<keyword evidence="3" id="KW-1185">Reference proteome</keyword>
<dbReference type="GO" id="GO:0005654">
    <property type="term" value="C:nucleoplasm"/>
    <property type="evidence" value="ECO:0007669"/>
    <property type="project" value="TreeGrafter"/>
</dbReference>
<name>A0A067LGY4_JATCU</name>
<protein>
    <recommendedName>
        <fullName evidence="1">Ubiquitin-like domain-containing protein</fullName>
    </recommendedName>
</protein>
<organism evidence="2 3">
    <name type="scientific">Jatropha curcas</name>
    <name type="common">Barbados nut</name>
    <dbReference type="NCBI Taxonomy" id="180498"/>
    <lineage>
        <taxon>Eukaryota</taxon>
        <taxon>Viridiplantae</taxon>
        <taxon>Streptophyta</taxon>
        <taxon>Embryophyta</taxon>
        <taxon>Tracheophyta</taxon>
        <taxon>Spermatophyta</taxon>
        <taxon>Magnoliopsida</taxon>
        <taxon>eudicotyledons</taxon>
        <taxon>Gunneridae</taxon>
        <taxon>Pentapetalae</taxon>
        <taxon>rosids</taxon>
        <taxon>fabids</taxon>
        <taxon>Malpighiales</taxon>
        <taxon>Euphorbiaceae</taxon>
        <taxon>Crotonoideae</taxon>
        <taxon>Jatropheae</taxon>
        <taxon>Jatropha</taxon>
    </lineage>
</organism>
<dbReference type="STRING" id="180498.A0A067LGY4"/>